<evidence type="ECO:0000256" key="1">
    <source>
        <dbReference type="SAM" id="MobiDB-lite"/>
    </source>
</evidence>
<dbReference type="AlphaFoldDB" id="A0A2J8A6C5"/>
<dbReference type="EMBL" id="PGGS01000146">
    <property type="protein sequence ID" value="PNH08081.1"/>
    <property type="molecule type" value="Genomic_DNA"/>
</dbReference>
<accession>A0A2J8A6C5</accession>
<feature type="region of interest" description="Disordered" evidence="1">
    <location>
        <begin position="124"/>
        <end position="146"/>
    </location>
</feature>
<feature type="compositionally biased region" description="Gly residues" evidence="1">
    <location>
        <begin position="329"/>
        <end position="338"/>
    </location>
</feature>
<feature type="region of interest" description="Disordered" evidence="1">
    <location>
        <begin position="56"/>
        <end position="94"/>
    </location>
</feature>
<evidence type="ECO:0000313" key="2">
    <source>
        <dbReference type="EMBL" id="PNH08081.1"/>
    </source>
</evidence>
<gene>
    <name evidence="2" type="ORF">TSOC_005391</name>
</gene>
<feature type="compositionally biased region" description="Low complexity" evidence="1">
    <location>
        <begin position="81"/>
        <end position="93"/>
    </location>
</feature>
<sequence length="338" mass="31924">MVVGQAGGPAGAAAHILRDKEDALVAASLSADSRRCSRCPAAALTARRPRASADCIATAPPNAGPADPASLRLGNRRRSDQAAASPSAASVCSPLHTNGDRCSASGDSAAAAAAAASRAAGDMGDMGAVEGESQGSGRGGPRAACAAAGEAAGEGAGGWGWRSSSSGGEVARHDALYGDDGPAGAEPTFTLLPLAPKAPPRLTAVRLDRRAATVTPPTAAAAAATAPAVMAAAAPTMDPPAGDPEAGADDAEDLKGQGQAAGGRPCPAAAAAAGQPCSGGVMAGPGSGGSGGGTVAAAHGPSAVLRGGSCAESRSSSVELSTGEAAGPDCGGGLSRLL</sequence>
<organism evidence="2 3">
    <name type="scientific">Tetrabaena socialis</name>
    <dbReference type="NCBI Taxonomy" id="47790"/>
    <lineage>
        <taxon>Eukaryota</taxon>
        <taxon>Viridiplantae</taxon>
        <taxon>Chlorophyta</taxon>
        <taxon>core chlorophytes</taxon>
        <taxon>Chlorophyceae</taxon>
        <taxon>CS clade</taxon>
        <taxon>Chlamydomonadales</taxon>
        <taxon>Tetrabaenaceae</taxon>
        <taxon>Tetrabaena</taxon>
    </lineage>
</organism>
<keyword evidence="3" id="KW-1185">Reference proteome</keyword>
<evidence type="ECO:0000313" key="3">
    <source>
        <dbReference type="Proteomes" id="UP000236333"/>
    </source>
</evidence>
<proteinExistence type="predicted"/>
<name>A0A2J8A6C5_9CHLO</name>
<dbReference type="Proteomes" id="UP000236333">
    <property type="component" value="Unassembled WGS sequence"/>
</dbReference>
<feature type="region of interest" description="Disordered" evidence="1">
    <location>
        <begin position="233"/>
        <end position="338"/>
    </location>
</feature>
<comment type="caution">
    <text evidence="2">The sequence shown here is derived from an EMBL/GenBank/DDBJ whole genome shotgun (WGS) entry which is preliminary data.</text>
</comment>
<protein>
    <submittedName>
        <fullName evidence="2">Uncharacterized protein</fullName>
    </submittedName>
</protein>
<reference evidence="2 3" key="1">
    <citation type="journal article" date="2017" name="Mol. Biol. Evol.">
        <title>The 4-celled Tetrabaena socialis nuclear genome reveals the essential components for genetic control of cell number at the origin of multicellularity in the volvocine lineage.</title>
        <authorList>
            <person name="Featherston J."/>
            <person name="Arakaki Y."/>
            <person name="Hanschen E.R."/>
            <person name="Ferris P.J."/>
            <person name="Michod R.E."/>
            <person name="Olson B.J.S.C."/>
            <person name="Nozaki H."/>
            <person name="Durand P.M."/>
        </authorList>
    </citation>
    <scope>NUCLEOTIDE SEQUENCE [LARGE SCALE GENOMIC DNA]</scope>
    <source>
        <strain evidence="2 3">NIES-571</strain>
    </source>
</reference>
<feature type="compositionally biased region" description="Low complexity" evidence="1">
    <location>
        <begin position="256"/>
        <end position="280"/>
    </location>
</feature>
<feature type="compositionally biased region" description="Gly residues" evidence="1">
    <location>
        <begin position="281"/>
        <end position="294"/>
    </location>
</feature>